<keyword evidence="8" id="KW-1185">Reference proteome</keyword>
<dbReference type="InterPro" id="IPR014013">
    <property type="entry name" value="Helic_SF1/SF2_ATP-bd_DinG/Rad3"/>
</dbReference>
<accession>A0ABP5FRR9</accession>
<dbReference type="SUPFAM" id="SSF51294">
    <property type="entry name" value="Hedgehog/intein (Hint) domain"/>
    <property type="match status" value="1"/>
</dbReference>
<reference evidence="8" key="1">
    <citation type="journal article" date="2019" name="Int. J. Syst. Evol. Microbiol.">
        <title>The Global Catalogue of Microorganisms (GCM) 10K type strain sequencing project: providing services to taxonomists for standard genome sequencing and annotation.</title>
        <authorList>
            <consortium name="The Broad Institute Genomics Platform"/>
            <consortium name="The Broad Institute Genome Sequencing Center for Infectious Disease"/>
            <person name="Wu L."/>
            <person name="Ma J."/>
        </authorList>
    </citation>
    <scope>NUCLEOTIDE SEQUENCE [LARGE SCALE GENOMIC DNA]</scope>
    <source>
        <strain evidence="8">JCM 13595</strain>
    </source>
</reference>
<dbReference type="Pfam" id="PF14528">
    <property type="entry name" value="LAGLIDADG_3"/>
    <property type="match status" value="1"/>
</dbReference>
<keyword evidence="2" id="KW-0378">Hydrolase</keyword>
<dbReference type="Pfam" id="PF13307">
    <property type="entry name" value="Helicase_C_2"/>
    <property type="match status" value="1"/>
</dbReference>
<dbReference type="Gene3D" id="2.170.16.10">
    <property type="entry name" value="Hedgehog/Intein (Hint) domain"/>
    <property type="match status" value="1"/>
</dbReference>
<evidence type="ECO:0000256" key="3">
    <source>
        <dbReference type="ARBA" id="ARBA00022813"/>
    </source>
</evidence>
<organism evidence="7 8">
    <name type="scientific">Yaniella flava</name>
    <dbReference type="NCBI Taxonomy" id="287930"/>
    <lineage>
        <taxon>Bacteria</taxon>
        <taxon>Bacillati</taxon>
        <taxon>Actinomycetota</taxon>
        <taxon>Actinomycetes</taxon>
        <taxon>Micrococcales</taxon>
        <taxon>Micrococcaceae</taxon>
        <taxon>Yaniella</taxon>
    </lineage>
</organism>
<evidence type="ECO:0000256" key="5">
    <source>
        <dbReference type="ARBA" id="ARBA00023000"/>
    </source>
</evidence>
<keyword evidence="5" id="KW-0651">Protein splicing</keyword>
<dbReference type="PROSITE" id="PS51193">
    <property type="entry name" value="HELICASE_ATP_BIND_2"/>
    <property type="match status" value="1"/>
</dbReference>
<dbReference type="EMBL" id="BAAAMN010000014">
    <property type="protein sequence ID" value="GAA2031326.1"/>
    <property type="molecule type" value="Genomic_DNA"/>
</dbReference>
<evidence type="ECO:0000256" key="4">
    <source>
        <dbReference type="ARBA" id="ARBA00022840"/>
    </source>
</evidence>
<keyword evidence="3" id="KW-0068">Autocatalytic cleavage</keyword>
<evidence type="ECO:0000313" key="7">
    <source>
        <dbReference type="EMBL" id="GAA2031326.1"/>
    </source>
</evidence>
<gene>
    <name evidence="7" type="ORF">GCM10009720_09500</name>
</gene>
<dbReference type="InterPro" id="IPR036844">
    <property type="entry name" value="Hint_dom_sf"/>
</dbReference>
<dbReference type="Proteomes" id="UP001501461">
    <property type="component" value="Unassembled WGS sequence"/>
</dbReference>
<evidence type="ECO:0000313" key="8">
    <source>
        <dbReference type="Proteomes" id="UP001501461"/>
    </source>
</evidence>
<dbReference type="InterPro" id="IPR006555">
    <property type="entry name" value="ATP-dep_Helicase_C"/>
</dbReference>
<proteinExistence type="predicted"/>
<keyword evidence="1" id="KW-0547">Nucleotide-binding</keyword>
<dbReference type="Gene3D" id="3.40.50.300">
    <property type="entry name" value="P-loop containing nucleotide triphosphate hydrolases"/>
    <property type="match status" value="2"/>
</dbReference>
<keyword evidence="4" id="KW-0067">ATP-binding</keyword>
<dbReference type="InterPro" id="IPR004860">
    <property type="entry name" value="LAGLIDADG_dom"/>
</dbReference>
<comment type="caution">
    <text evidence="7">The sequence shown here is derived from an EMBL/GenBank/DDBJ whole genome shotgun (WGS) entry which is preliminary data.</text>
</comment>
<dbReference type="InterPro" id="IPR006141">
    <property type="entry name" value="Intein_N"/>
</dbReference>
<evidence type="ECO:0000256" key="1">
    <source>
        <dbReference type="ARBA" id="ARBA00022741"/>
    </source>
</evidence>
<dbReference type="PROSITE" id="PS50817">
    <property type="entry name" value="INTEIN_N_TER"/>
    <property type="match status" value="1"/>
</dbReference>
<dbReference type="InterPro" id="IPR027434">
    <property type="entry name" value="Homing_endonucl"/>
</dbReference>
<evidence type="ECO:0000256" key="2">
    <source>
        <dbReference type="ARBA" id="ARBA00022801"/>
    </source>
</evidence>
<dbReference type="InterPro" id="IPR027417">
    <property type="entry name" value="P-loop_NTPase"/>
</dbReference>
<dbReference type="Gene3D" id="3.10.28.10">
    <property type="entry name" value="Homing endonucleases"/>
    <property type="match status" value="1"/>
</dbReference>
<feature type="domain" description="Helicase ATP-binding" evidence="6">
    <location>
        <begin position="34"/>
        <end position="345"/>
    </location>
</feature>
<evidence type="ECO:0000259" key="6">
    <source>
        <dbReference type="PROSITE" id="PS51193"/>
    </source>
</evidence>
<dbReference type="SUPFAM" id="SSF52540">
    <property type="entry name" value="P-loop containing nucleoside triphosphate hydrolases"/>
    <property type="match status" value="1"/>
</dbReference>
<protein>
    <recommendedName>
        <fullName evidence="6">Helicase ATP-binding domain-containing protein</fullName>
    </recommendedName>
</protein>
<name>A0ABP5FRR9_9MICC</name>
<sequence>MLWRHHAALTYAGHGIGMEDQNVTQQDLLTQAVIETTGLPDAKPRAPQATLSRWIERAFAAEGKHLAAQAPTGTGKSITYLTPAFRAAVEHRQRTLITTEGLALQRQIITKDAPAVAKATEAIYGSEPQVAVLKGFSNYVCGEAATETAQRVLRQAGQSSNEDLFTRLTKVKDALGKAAPMKISGIQSTVGTLVDLLTWALMHSTDAINGQRDECPVPMDREWSLVSVPSGQCSNDEDPYNACAGHQARMAAAAADIVVTNHTLVAIQATKNIPVLVDSKTLGAFDHIIIDEAHALPSVVRSNGAVEISEPRITRALNRIIDSDDPDAQPSPMVKTAGAQVKELLPFVTQAINTYLGDAKTDEEVWIEEDEEFAELDALGVRLASLKEAVKDDGMLSQDIRMRHVSSIESLIDDIDLVSTTIRDTARWAIRQSMPSGGVVASFAASPIDVSSNLFHRLWTRDPMAHRIEDSDKAQQQLEEALQSLEDDQDITDVDANPERVRSTVVAVSATLSDDFPYEAGLRCDVVDVETPFAEAYDQSAIYIPYPEDEDLDVIANDRWGKLRMDTKLHHDWAKEHMLELIFANRGAAMVICATSTAAKAYAQAIEDDPHLPFNVYTQWDRRGRAQAIEDWKNDVSSVIVGTRSLMTGVDASGVTNTLVVIDRPARAPMNPVDKARCAALIEAGVNRWAADTRIYVQDAAVLLEQAAGRLIRCFDLETEILTTDGWKSYNEIKVGDTVYGIPPQMLKARGTRTATSNGAPSIEQHQVKAIKVNDEPEPLLRFKNRVADIVATPDHTMFVQPQEIRPINTRADGSKEYYVSKSPDYMKTRFDSLPHRFQLPLAGRVSRGQSKLPRDWFTLLGLVISDGYISKYKNSIALSQSTAKQAVVDEIDELLGRMDIKFNRYVQEKNGTKMSIRGGKEYTRNGDIITWVINGHDSSRIRDLLVLGQRRRKSEVKSHRSVQYSAYRDVWNWLDAEKVIPRWIINTASRPNLLALFRGLMLGDGTYSWFREGKSGTFYTGTKLNADRFQEICALVGYRSNIVNRSETQWEVRFAARGSVNTTRKDIAEHGIGKTWCVNTELGSVVARRNGRTFIAGNSANDRGMVAVLDPRLRPGSPISYNAATRKMYLEAVDVYGHDMDHLDDALDWLEERAEVNAEQVAQMA</sequence>